<evidence type="ECO:0000259" key="9">
    <source>
        <dbReference type="PROSITE" id="PS50113"/>
    </source>
</evidence>
<feature type="transmembrane region" description="Helical" evidence="6">
    <location>
        <begin position="62"/>
        <end position="82"/>
    </location>
</feature>
<dbReference type="SMART" id="SM00448">
    <property type="entry name" value="REC"/>
    <property type="match status" value="1"/>
</dbReference>
<dbReference type="Pfam" id="PF00512">
    <property type="entry name" value="HisKA"/>
    <property type="match status" value="1"/>
</dbReference>
<dbReference type="InterPro" id="IPR001789">
    <property type="entry name" value="Sig_transdc_resp-reg_receiver"/>
</dbReference>
<dbReference type="Pfam" id="PF02518">
    <property type="entry name" value="HATPase_c"/>
    <property type="match status" value="1"/>
</dbReference>
<keyword evidence="11" id="KW-1185">Reference proteome</keyword>
<dbReference type="Gene3D" id="3.30.450.20">
    <property type="entry name" value="PAS domain"/>
    <property type="match status" value="1"/>
</dbReference>
<dbReference type="Gene3D" id="1.20.120.160">
    <property type="entry name" value="HPT domain"/>
    <property type="match status" value="1"/>
</dbReference>
<dbReference type="GO" id="GO:0000155">
    <property type="term" value="F:phosphorelay sensor kinase activity"/>
    <property type="evidence" value="ECO:0007669"/>
    <property type="project" value="InterPro"/>
</dbReference>
<dbReference type="GO" id="GO:0005524">
    <property type="term" value="F:ATP binding"/>
    <property type="evidence" value="ECO:0007669"/>
    <property type="project" value="UniProtKB-KW"/>
</dbReference>
<dbReference type="InterPro" id="IPR003661">
    <property type="entry name" value="HisK_dim/P_dom"/>
</dbReference>
<sequence length="705" mass="77435">MMLEPDPGCRESLTGAVRVDAEGRTMQASRTKFTLAVALLGVLAASLGALQLLDASRLRAPIVWAVEGGIVILAATLVWLDIEWRKQAANLRLLTDAVPALIAYVNTEERLVFHNRAYYKRFGPAGPSAIGRTLREILGELLYRRTRKHVQLALNRAESSFRSFYRTWDGVRCTDRVRLVPHVSEDGKVLGFYALLIDVTEQWHNEEKLREALDQARSAARARDAFLTTVSHELRTPLNAIIGFNSLMLEKDCSQEERRRYLSFARDAGQALLTQVNDLLDMAKIEAGKIELETVDFDLAQLIETSVNVIRSEAQLRGIDVGIDISAKLGRWVRGDPARLRQILLNLLNNALKFTEQGSIHVSARTAGERMMEISVADSGVGIPADRLEAIFEKFSQADVSITRRFGGTGLGLAICKSLAKLMGGEIAVESEPDSGSIFRVTVPLREALAPVAVVAPLRGARTGRILVVEDQEANSVLAKALLEDMGHQVELAANGSEALDRLLQERFDMVLMDMEMPVMGGLEATRRIRAMTNPARNIPIIAMSASVYADDIASCRAAGMVDHIAKPVGREVLIRALDHWLPERRMRPRNAIPQPAVAPFGKLIAMVGKDSAVQVAKAFEAALVKRLDLFRVERPDLPAIKIEAHNLAGISATLGFDELAETARQVEDRIKRGEPAEELIPHLIARCEAAGHDLRSALAKTVAG</sequence>
<dbReference type="CDD" id="cd17546">
    <property type="entry name" value="REC_hyHK_CKI1_RcsC-like"/>
    <property type="match status" value="1"/>
</dbReference>
<dbReference type="SMART" id="SM00387">
    <property type="entry name" value="HATPase_c"/>
    <property type="match status" value="1"/>
</dbReference>
<dbReference type="SUPFAM" id="SSF47384">
    <property type="entry name" value="Homodimeric domain of signal transducing histidine kinase"/>
    <property type="match status" value="1"/>
</dbReference>
<evidence type="ECO:0000256" key="6">
    <source>
        <dbReference type="SAM" id="Phobius"/>
    </source>
</evidence>
<keyword evidence="6" id="KW-0812">Transmembrane</keyword>
<dbReference type="SUPFAM" id="SSF55785">
    <property type="entry name" value="PYP-like sensor domain (PAS domain)"/>
    <property type="match status" value="1"/>
</dbReference>
<gene>
    <name evidence="10" type="ORF">GTOL_10522</name>
</gene>
<feature type="modified residue" description="4-aspartylphosphate" evidence="5">
    <location>
        <position position="514"/>
    </location>
</feature>
<keyword evidence="10" id="KW-0808">Transferase</keyword>
<dbReference type="PROSITE" id="PS50109">
    <property type="entry name" value="HIS_KIN"/>
    <property type="match status" value="1"/>
</dbReference>
<dbReference type="Gene3D" id="1.10.287.130">
    <property type="match status" value="1"/>
</dbReference>
<comment type="catalytic activity">
    <reaction evidence="1">
        <text>ATP + protein L-histidine = ADP + protein N-phospho-L-histidine.</text>
        <dbReference type="EC" id="2.7.13.3"/>
    </reaction>
</comment>
<reference evidence="10" key="1">
    <citation type="submission" date="2021-04" db="EMBL/GenBank/DDBJ databases">
        <authorList>
            <person name="Hornung B."/>
        </authorList>
    </citation>
    <scope>NUCLEOTIDE SEQUENCE</scope>
    <source>
        <strain evidence="10">G5G6</strain>
    </source>
</reference>
<dbReference type="GO" id="GO:0005886">
    <property type="term" value="C:plasma membrane"/>
    <property type="evidence" value="ECO:0007669"/>
    <property type="project" value="UniProtKB-SubCell"/>
</dbReference>
<organism evidence="10 11">
    <name type="scientific">Georgfuchsia toluolica</name>
    <dbReference type="NCBI Taxonomy" id="424218"/>
    <lineage>
        <taxon>Bacteria</taxon>
        <taxon>Pseudomonadati</taxon>
        <taxon>Pseudomonadota</taxon>
        <taxon>Betaproteobacteria</taxon>
        <taxon>Nitrosomonadales</taxon>
        <taxon>Sterolibacteriaceae</taxon>
        <taxon>Georgfuchsia</taxon>
    </lineage>
</organism>
<dbReference type="Gene3D" id="3.40.50.2300">
    <property type="match status" value="1"/>
</dbReference>
<dbReference type="SUPFAM" id="SSF55874">
    <property type="entry name" value="ATPase domain of HSP90 chaperone/DNA topoisomerase II/histidine kinase"/>
    <property type="match status" value="1"/>
</dbReference>
<evidence type="ECO:0000259" key="7">
    <source>
        <dbReference type="PROSITE" id="PS50109"/>
    </source>
</evidence>
<dbReference type="InterPro" id="IPR035965">
    <property type="entry name" value="PAS-like_dom_sf"/>
</dbReference>
<keyword evidence="6" id="KW-1133">Transmembrane helix</keyword>
<accession>A0A916J1X6</accession>
<dbReference type="CDD" id="cd00082">
    <property type="entry name" value="HisKA"/>
    <property type="match status" value="1"/>
</dbReference>
<keyword evidence="10" id="KW-0418">Kinase</keyword>
<dbReference type="InterPro" id="IPR005467">
    <property type="entry name" value="His_kinase_dom"/>
</dbReference>
<keyword evidence="4" id="KW-0902">Two-component regulatory system</keyword>
<dbReference type="Pfam" id="PF00072">
    <property type="entry name" value="Response_reg"/>
    <property type="match status" value="1"/>
</dbReference>
<evidence type="ECO:0000313" key="10">
    <source>
        <dbReference type="EMBL" id="CAG4882640.1"/>
    </source>
</evidence>
<dbReference type="InterPro" id="IPR036890">
    <property type="entry name" value="HATPase_C_sf"/>
</dbReference>
<dbReference type="InterPro" id="IPR004358">
    <property type="entry name" value="Sig_transdc_His_kin-like_C"/>
</dbReference>
<evidence type="ECO:0000256" key="2">
    <source>
        <dbReference type="ARBA" id="ARBA00012438"/>
    </source>
</evidence>
<evidence type="ECO:0000256" key="1">
    <source>
        <dbReference type="ARBA" id="ARBA00000085"/>
    </source>
</evidence>
<dbReference type="InterPro" id="IPR036097">
    <property type="entry name" value="HisK_dim/P_sf"/>
</dbReference>
<feature type="domain" description="Response regulatory" evidence="8">
    <location>
        <begin position="465"/>
        <end position="582"/>
    </location>
</feature>
<dbReference type="SUPFAM" id="SSF47226">
    <property type="entry name" value="Histidine-containing phosphotransfer domain, HPT domain"/>
    <property type="match status" value="1"/>
</dbReference>
<name>A0A916J1X6_9PROT</name>
<dbReference type="AlphaFoldDB" id="A0A916J1X6"/>
<feature type="domain" description="PAC" evidence="9">
    <location>
        <begin position="155"/>
        <end position="211"/>
    </location>
</feature>
<dbReference type="SMART" id="SM00388">
    <property type="entry name" value="HisKA"/>
    <property type="match status" value="1"/>
</dbReference>
<dbReference type="InterPro" id="IPR003594">
    <property type="entry name" value="HATPase_dom"/>
</dbReference>
<dbReference type="Proteomes" id="UP000742786">
    <property type="component" value="Unassembled WGS sequence"/>
</dbReference>
<feature type="transmembrane region" description="Helical" evidence="6">
    <location>
        <begin position="33"/>
        <end position="50"/>
    </location>
</feature>
<dbReference type="InterPro" id="IPR000014">
    <property type="entry name" value="PAS"/>
</dbReference>
<evidence type="ECO:0000313" key="11">
    <source>
        <dbReference type="Proteomes" id="UP000742786"/>
    </source>
</evidence>
<dbReference type="Gene3D" id="3.30.565.10">
    <property type="entry name" value="Histidine kinase-like ATPase, C-terminal domain"/>
    <property type="match status" value="1"/>
</dbReference>
<dbReference type="InterPro" id="IPR000700">
    <property type="entry name" value="PAS-assoc_C"/>
</dbReference>
<dbReference type="SUPFAM" id="SSF52172">
    <property type="entry name" value="CheY-like"/>
    <property type="match status" value="1"/>
</dbReference>
<dbReference type="PANTHER" id="PTHR45339:SF3">
    <property type="entry name" value="HISTIDINE KINASE"/>
    <property type="match status" value="1"/>
</dbReference>
<evidence type="ECO:0000259" key="8">
    <source>
        <dbReference type="PROSITE" id="PS50110"/>
    </source>
</evidence>
<feature type="domain" description="Histidine kinase" evidence="7">
    <location>
        <begin position="229"/>
        <end position="447"/>
    </location>
</feature>
<dbReference type="PANTHER" id="PTHR45339">
    <property type="entry name" value="HYBRID SIGNAL TRANSDUCTION HISTIDINE KINASE J"/>
    <property type="match status" value="1"/>
</dbReference>
<dbReference type="FunFam" id="3.30.565.10:FF:000078">
    <property type="entry name" value="Two-component sensor histidine kinase"/>
    <property type="match status" value="1"/>
</dbReference>
<comment type="caution">
    <text evidence="10">The sequence shown here is derived from an EMBL/GenBank/DDBJ whole genome shotgun (WGS) entry which is preliminary data.</text>
</comment>
<keyword evidence="3 5" id="KW-0597">Phosphoprotein</keyword>
<dbReference type="InterPro" id="IPR011006">
    <property type="entry name" value="CheY-like_superfamily"/>
</dbReference>
<keyword evidence="6" id="KW-0472">Membrane</keyword>
<dbReference type="InterPro" id="IPR036641">
    <property type="entry name" value="HPT_dom_sf"/>
</dbReference>
<dbReference type="PROSITE" id="PS50110">
    <property type="entry name" value="RESPONSE_REGULATORY"/>
    <property type="match status" value="1"/>
</dbReference>
<dbReference type="PROSITE" id="PS50113">
    <property type="entry name" value="PAC"/>
    <property type="match status" value="1"/>
</dbReference>
<protein>
    <recommendedName>
        <fullName evidence="2">histidine kinase</fullName>
        <ecNumber evidence="2">2.7.13.3</ecNumber>
    </recommendedName>
</protein>
<dbReference type="EMBL" id="CAJQUM010000001">
    <property type="protein sequence ID" value="CAG4882640.1"/>
    <property type="molecule type" value="Genomic_DNA"/>
</dbReference>
<dbReference type="PRINTS" id="PR00344">
    <property type="entry name" value="BCTRLSENSOR"/>
</dbReference>
<evidence type="ECO:0000256" key="4">
    <source>
        <dbReference type="ARBA" id="ARBA00023012"/>
    </source>
</evidence>
<proteinExistence type="predicted"/>
<dbReference type="Pfam" id="PF08448">
    <property type="entry name" value="PAS_4"/>
    <property type="match status" value="1"/>
</dbReference>
<evidence type="ECO:0000256" key="3">
    <source>
        <dbReference type="ARBA" id="ARBA00022553"/>
    </source>
</evidence>
<dbReference type="Pfam" id="PF01627">
    <property type="entry name" value="Hpt"/>
    <property type="match status" value="1"/>
</dbReference>
<dbReference type="NCBIfam" id="TIGR00229">
    <property type="entry name" value="sensory_box"/>
    <property type="match status" value="1"/>
</dbReference>
<dbReference type="EC" id="2.7.13.3" evidence="2"/>
<dbReference type="InterPro" id="IPR008207">
    <property type="entry name" value="Sig_transdc_His_kin_Hpt_dom"/>
</dbReference>
<dbReference type="CDD" id="cd16922">
    <property type="entry name" value="HATPase_EvgS-ArcB-TorS-like"/>
    <property type="match status" value="1"/>
</dbReference>
<dbReference type="InterPro" id="IPR013656">
    <property type="entry name" value="PAS_4"/>
</dbReference>
<evidence type="ECO:0000256" key="5">
    <source>
        <dbReference type="PROSITE-ProRule" id="PRU00169"/>
    </source>
</evidence>